<feature type="transmembrane region" description="Helical" evidence="7">
    <location>
        <begin position="365"/>
        <end position="384"/>
    </location>
</feature>
<keyword evidence="10" id="KW-1185">Reference proteome</keyword>
<dbReference type="RefSeq" id="WP_239365271.1">
    <property type="nucleotide sequence ID" value="NZ_JAKREW010000009.1"/>
</dbReference>
<evidence type="ECO:0000313" key="10">
    <source>
        <dbReference type="Proteomes" id="UP001201701"/>
    </source>
</evidence>
<organism evidence="9 10">
    <name type="scientific">Mesorhizobium retamae</name>
    <dbReference type="NCBI Taxonomy" id="2912854"/>
    <lineage>
        <taxon>Bacteria</taxon>
        <taxon>Pseudomonadati</taxon>
        <taxon>Pseudomonadota</taxon>
        <taxon>Alphaproteobacteria</taxon>
        <taxon>Hyphomicrobiales</taxon>
        <taxon>Phyllobacteriaceae</taxon>
        <taxon>Mesorhizobium</taxon>
    </lineage>
</organism>
<evidence type="ECO:0000256" key="3">
    <source>
        <dbReference type="ARBA" id="ARBA00022475"/>
    </source>
</evidence>
<dbReference type="EMBL" id="JAKREW010000009">
    <property type="protein sequence ID" value="MCG7505792.1"/>
    <property type="molecule type" value="Genomic_DNA"/>
</dbReference>
<evidence type="ECO:0000259" key="8">
    <source>
        <dbReference type="PROSITE" id="PS50850"/>
    </source>
</evidence>
<dbReference type="Proteomes" id="UP001201701">
    <property type="component" value="Unassembled WGS sequence"/>
</dbReference>
<feature type="transmembrane region" description="Helical" evidence="7">
    <location>
        <begin position="12"/>
        <end position="31"/>
    </location>
</feature>
<evidence type="ECO:0000313" key="9">
    <source>
        <dbReference type="EMBL" id="MCG7505792.1"/>
    </source>
</evidence>
<keyword evidence="3" id="KW-1003">Cell membrane</keyword>
<feature type="transmembrane region" description="Helical" evidence="7">
    <location>
        <begin position="301"/>
        <end position="320"/>
    </location>
</feature>
<dbReference type="Pfam" id="PF07690">
    <property type="entry name" value="MFS_1"/>
    <property type="match status" value="1"/>
</dbReference>
<name>A0ABS9QED9_9HYPH</name>
<feature type="domain" description="Major facilitator superfamily (MFS) profile" evidence="8">
    <location>
        <begin position="12"/>
        <end position="388"/>
    </location>
</feature>
<feature type="transmembrane region" description="Helical" evidence="7">
    <location>
        <begin position="51"/>
        <end position="71"/>
    </location>
</feature>
<feature type="transmembrane region" description="Helical" evidence="7">
    <location>
        <begin position="244"/>
        <end position="268"/>
    </location>
</feature>
<dbReference type="CDD" id="cd17477">
    <property type="entry name" value="MFS_YcaD_like"/>
    <property type="match status" value="1"/>
</dbReference>
<dbReference type="Gene3D" id="1.20.1250.20">
    <property type="entry name" value="MFS general substrate transporter like domains"/>
    <property type="match status" value="2"/>
</dbReference>
<keyword evidence="6 7" id="KW-0472">Membrane</keyword>
<feature type="transmembrane region" description="Helical" evidence="7">
    <location>
        <begin position="275"/>
        <end position="295"/>
    </location>
</feature>
<keyword evidence="4 7" id="KW-0812">Transmembrane</keyword>
<comment type="caution">
    <text evidence="9">The sequence shown here is derived from an EMBL/GenBank/DDBJ whole genome shotgun (WGS) entry which is preliminary data.</text>
</comment>
<reference evidence="9 10" key="1">
    <citation type="submission" date="2022-02" db="EMBL/GenBank/DDBJ databases">
        <title>Draft genome sequence of Mezorhizobium retamae strain IRAMC:0171 isolated from Retama raetam nodules.</title>
        <authorList>
            <person name="Bengaied R."/>
            <person name="Sbissi I."/>
            <person name="Huber K."/>
            <person name="Ghodbane F."/>
            <person name="Nouioui I."/>
            <person name="Tarhouni M."/>
            <person name="Gtari M."/>
        </authorList>
    </citation>
    <scope>NUCLEOTIDE SEQUENCE [LARGE SCALE GENOMIC DNA]</scope>
    <source>
        <strain evidence="9 10">IRAMC:0171</strain>
    </source>
</reference>
<protein>
    <submittedName>
        <fullName evidence="9">MFS transporter</fullName>
    </submittedName>
</protein>
<gene>
    <name evidence="9" type="ORF">L4923_12285</name>
</gene>
<keyword evidence="5 7" id="KW-1133">Transmembrane helix</keyword>
<feature type="transmembrane region" description="Helical" evidence="7">
    <location>
        <begin position="83"/>
        <end position="106"/>
    </location>
</feature>
<keyword evidence="2" id="KW-0813">Transport</keyword>
<sequence length="395" mass="40780">MAAAESCDNQTAINWAAITGVIATVSVFAIAQGLSYPLLSFILQRQGVSPAMIGLSAGMTPIGFIVSSPLIPALARRFGAGRTALICAALSALTLALVGLTYNVYAWFPLRFMIGVVTNPLYVLSEVWMIALAPPGRRGRIMGVYSTLISAGFAAGPLCLLFVGTEGWAPFLVGIAAFVVCGSCLAVVLPKLPKVDQTGHHVSVLGFMPLAALLLAAVIVAAGFEQSVLALLPVYGTHFDIAETRMSALLTVMIAGNIAMQVPLGLLAERLSAQVVRLGCVIATAAGCALLPLVITTPLVWPFLFVLGAVSYGIYTMTIIELGERFTGQALIAGNAAFSLMWGVGGIAMPPLAGGAMTLFGAPGLPVTLGAICLVLVVASVVALRGGLNSRRRVG</sequence>
<evidence type="ECO:0000256" key="7">
    <source>
        <dbReference type="SAM" id="Phobius"/>
    </source>
</evidence>
<feature type="transmembrane region" description="Helical" evidence="7">
    <location>
        <begin position="332"/>
        <end position="353"/>
    </location>
</feature>
<dbReference type="InterPro" id="IPR011701">
    <property type="entry name" value="MFS"/>
</dbReference>
<dbReference type="PROSITE" id="PS50850">
    <property type="entry name" value="MFS"/>
    <property type="match status" value="1"/>
</dbReference>
<feature type="transmembrane region" description="Helical" evidence="7">
    <location>
        <begin position="169"/>
        <end position="190"/>
    </location>
</feature>
<evidence type="ECO:0000256" key="2">
    <source>
        <dbReference type="ARBA" id="ARBA00022448"/>
    </source>
</evidence>
<dbReference type="PANTHER" id="PTHR23521">
    <property type="entry name" value="TRANSPORTER MFS SUPERFAMILY"/>
    <property type="match status" value="1"/>
</dbReference>
<accession>A0ABS9QED9</accession>
<comment type="subcellular location">
    <subcellularLocation>
        <location evidence="1">Cell membrane</location>
        <topology evidence="1">Multi-pass membrane protein</topology>
    </subcellularLocation>
</comment>
<dbReference type="InterPro" id="IPR036259">
    <property type="entry name" value="MFS_trans_sf"/>
</dbReference>
<evidence type="ECO:0000256" key="5">
    <source>
        <dbReference type="ARBA" id="ARBA00022989"/>
    </source>
</evidence>
<dbReference type="InterPro" id="IPR020846">
    <property type="entry name" value="MFS_dom"/>
</dbReference>
<dbReference type="SUPFAM" id="SSF103473">
    <property type="entry name" value="MFS general substrate transporter"/>
    <property type="match status" value="1"/>
</dbReference>
<dbReference type="PANTHER" id="PTHR23521:SF2">
    <property type="entry name" value="TRANSPORTER MFS SUPERFAMILY"/>
    <property type="match status" value="1"/>
</dbReference>
<feature type="transmembrane region" description="Helical" evidence="7">
    <location>
        <begin position="144"/>
        <end position="163"/>
    </location>
</feature>
<evidence type="ECO:0000256" key="6">
    <source>
        <dbReference type="ARBA" id="ARBA00023136"/>
    </source>
</evidence>
<proteinExistence type="predicted"/>
<evidence type="ECO:0000256" key="1">
    <source>
        <dbReference type="ARBA" id="ARBA00004651"/>
    </source>
</evidence>
<evidence type="ECO:0000256" key="4">
    <source>
        <dbReference type="ARBA" id="ARBA00022692"/>
    </source>
</evidence>
<feature type="transmembrane region" description="Helical" evidence="7">
    <location>
        <begin position="112"/>
        <end position="132"/>
    </location>
</feature>
<feature type="transmembrane region" description="Helical" evidence="7">
    <location>
        <begin position="202"/>
        <end position="224"/>
    </location>
</feature>
<dbReference type="InterPro" id="IPR047200">
    <property type="entry name" value="MFS_YcaD-like"/>
</dbReference>